<keyword evidence="3 4" id="KW-0413">Isomerase</keyword>
<dbReference type="GO" id="GO:0016829">
    <property type="term" value="F:lyase activity"/>
    <property type="evidence" value="ECO:0007669"/>
    <property type="project" value="UniProtKB-KW"/>
</dbReference>
<comment type="caution">
    <text evidence="4">Lacks conserved residue(s) required for the propagation of feature annotation.</text>
</comment>
<proteinExistence type="inferred from homology"/>
<evidence type="ECO:0000256" key="1">
    <source>
        <dbReference type="ARBA" id="ARBA00009375"/>
    </source>
</evidence>
<feature type="domain" description="Pseudouridine synthase I TruA alpha/beta" evidence="8">
    <location>
        <begin position="9"/>
        <end position="106"/>
    </location>
</feature>
<dbReference type="HAMAP" id="MF_00171">
    <property type="entry name" value="TruA"/>
    <property type="match status" value="1"/>
</dbReference>
<keyword evidence="9" id="KW-0456">Lyase</keyword>
<comment type="similarity">
    <text evidence="1 4 7">Belongs to the tRNA pseudouridine synthase TruA family.</text>
</comment>
<sequence>MSELIRFAACVEYDGSAYYGWQRLSHGPSVQEEVERALSAVGNEAISVQCAGRTDSGVHATGQIIHFETTAVRPLRGWLRGSNIKLPDGIALRWIQPAADDFHARFSAHARRYRYIIQNRDARPGLLKGRVTWNYHPLNVEQMHEAAQHLLGENDFTSFRAAACQANHAMREMQEISVSRNGEFIYIDVKANAFLHHMVRNIVGSLLLVGKGERPADWFAELLAARDRSKAGITASAEGLYLVHVSYPPELGLPTEYVLPEFVMG</sequence>
<organism evidence="9">
    <name type="scientific">uncultured Thiotrichaceae bacterium</name>
    <dbReference type="NCBI Taxonomy" id="298394"/>
    <lineage>
        <taxon>Bacteria</taxon>
        <taxon>Pseudomonadati</taxon>
        <taxon>Pseudomonadota</taxon>
        <taxon>Gammaproteobacteria</taxon>
        <taxon>Thiotrichales</taxon>
        <taxon>Thiotrichaceae</taxon>
        <taxon>environmental samples</taxon>
    </lineage>
</organism>
<feature type="binding site" evidence="4 6">
    <location>
        <position position="113"/>
    </location>
    <ligand>
        <name>substrate</name>
    </ligand>
</feature>
<evidence type="ECO:0000313" key="9">
    <source>
        <dbReference type="EMBL" id="CAA6817263.1"/>
    </source>
</evidence>
<dbReference type="InterPro" id="IPR001406">
    <property type="entry name" value="PsdUridine_synth_TruA"/>
</dbReference>
<dbReference type="EMBL" id="CACVAT010000277">
    <property type="protein sequence ID" value="CAA6817263.1"/>
    <property type="molecule type" value="Genomic_DNA"/>
</dbReference>
<accession>A0A6S6TN86</accession>
<dbReference type="EC" id="5.4.99.12" evidence="4"/>
<dbReference type="PANTHER" id="PTHR11142">
    <property type="entry name" value="PSEUDOURIDYLATE SYNTHASE"/>
    <property type="match status" value="1"/>
</dbReference>
<evidence type="ECO:0000256" key="6">
    <source>
        <dbReference type="PIRSR" id="PIRSR001430-2"/>
    </source>
</evidence>
<evidence type="ECO:0000256" key="4">
    <source>
        <dbReference type="HAMAP-Rule" id="MF_00171"/>
    </source>
</evidence>
<feature type="active site" description="Nucleophile" evidence="4 5">
    <location>
        <position position="55"/>
    </location>
</feature>
<dbReference type="FunFam" id="3.30.70.580:FF:000001">
    <property type="entry name" value="tRNA pseudouridine synthase A"/>
    <property type="match status" value="1"/>
</dbReference>
<dbReference type="CDD" id="cd02570">
    <property type="entry name" value="PseudoU_synth_EcTruA"/>
    <property type="match status" value="1"/>
</dbReference>
<dbReference type="Gene3D" id="3.30.70.660">
    <property type="entry name" value="Pseudouridine synthase I, catalytic domain, C-terminal subdomain"/>
    <property type="match status" value="1"/>
</dbReference>
<dbReference type="InterPro" id="IPR020103">
    <property type="entry name" value="PsdUridine_synth_cat_dom_sf"/>
</dbReference>
<dbReference type="SUPFAM" id="SSF55120">
    <property type="entry name" value="Pseudouridine synthase"/>
    <property type="match status" value="1"/>
</dbReference>
<protein>
    <recommendedName>
        <fullName evidence="4">tRNA pseudouridine synthase A</fullName>
        <ecNumber evidence="4">5.4.99.12</ecNumber>
    </recommendedName>
    <alternativeName>
        <fullName evidence="4">tRNA pseudouridine(38-40) synthase</fullName>
    </alternativeName>
    <alternativeName>
        <fullName evidence="4">tRNA pseudouridylate synthase I</fullName>
    </alternativeName>
    <alternativeName>
        <fullName evidence="4">tRNA-uridine isomerase I</fullName>
    </alternativeName>
</protein>
<dbReference type="GO" id="GO:0003723">
    <property type="term" value="F:RNA binding"/>
    <property type="evidence" value="ECO:0007669"/>
    <property type="project" value="InterPro"/>
</dbReference>
<dbReference type="InterPro" id="IPR020097">
    <property type="entry name" value="PsdUridine_synth_TruA_a/b_dom"/>
</dbReference>
<dbReference type="InterPro" id="IPR020094">
    <property type="entry name" value="TruA/RsuA/RluB/E/F_N"/>
</dbReference>
<dbReference type="Gene3D" id="3.30.70.580">
    <property type="entry name" value="Pseudouridine synthase I, catalytic domain, N-terminal subdomain"/>
    <property type="match status" value="1"/>
</dbReference>
<dbReference type="Pfam" id="PF01416">
    <property type="entry name" value="PseudoU_synth_1"/>
    <property type="match status" value="2"/>
</dbReference>
<reference evidence="9" key="1">
    <citation type="submission" date="2020-01" db="EMBL/GenBank/DDBJ databases">
        <authorList>
            <person name="Meier V. D."/>
            <person name="Meier V D."/>
        </authorList>
    </citation>
    <scope>NUCLEOTIDE SEQUENCE</scope>
    <source>
        <strain evidence="9">HLG_WM_MAG_09</strain>
    </source>
</reference>
<dbReference type="AlphaFoldDB" id="A0A6S6TN86"/>
<dbReference type="InterPro" id="IPR020095">
    <property type="entry name" value="PsdUridine_synth_TruA_C"/>
</dbReference>
<evidence type="ECO:0000256" key="5">
    <source>
        <dbReference type="PIRSR" id="PIRSR001430-1"/>
    </source>
</evidence>
<evidence type="ECO:0000256" key="7">
    <source>
        <dbReference type="RuleBase" id="RU003792"/>
    </source>
</evidence>
<dbReference type="GO" id="GO:0031119">
    <property type="term" value="P:tRNA pseudouridine synthesis"/>
    <property type="evidence" value="ECO:0007669"/>
    <property type="project" value="UniProtKB-UniRule"/>
</dbReference>
<comment type="catalytic activity">
    <reaction evidence="4 7">
        <text>uridine(38/39/40) in tRNA = pseudouridine(38/39/40) in tRNA</text>
        <dbReference type="Rhea" id="RHEA:22376"/>
        <dbReference type="Rhea" id="RHEA-COMP:10085"/>
        <dbReference type="Rhea" id="RHEA-COMP:10087"/>
        <dbReference type="ChEBI" id="CHEBI:65314"/>
        <dbReference type="ChEBI" id="CHEBI:65315"/>
        <dbReference type="EC" id="5.4.99.12"/>
    </reaction>
</comment>
<keyword evidence="2 4" id="KW-0819">tRNA processing</keyword>
<dbReference type="NCBIfam" id="TIGR00071">
    <property type="entry name" value="hisT_truA"/>
    <property type="match status" value="1"/>
</dbReference>
<comment type="function">
    <text evidence="4">Formation of pseudouridine at positions 38, 39 and 40 in the anticodon stem and loop of transfer RNAs.</text>
</comment>
<evidence type="ECO:0000256" key="2">
    <source>
        <dbReference type="ARBA" id="ARBA00022694"/>
    </source>
</evidence>
<dbReference type="GO" id="GO:0160147">
    <property type="term" value="F:tRNA pseudouridine(38-40) synthase activity"/>
    <property type="evidence" value="ECO:0007669"/>
    <property type="project" value="UniProtKB-EC"/>
</dbReference>
<comment type="subunit">
    <text evidence="4">Homodimer.</text>
</comment>
<name>A0A6S6TN86_9GAMM</name>
<feature type="domain" description="Pseudouridine synthase I TruA alpha/beta" evidence="8">
    <location>
        <begin position="146"/>
        <end position="248"/>
    </location>
</feature>
<gene>
    <name evidence="4" type="primary">truA</name>
    <name evidence="9" type="ORF">HELGO_WM14472</name>
</gene>
<evidence type="ECO:0000256" key="3">
    <source>
        <dbReference type="ARBA" id="ARBA00023235"/>
    </source>
</evidence>
<dbReference type="PIRSF" id="PIRSF001430">
    <property type="entry name" value="tRNA_psdUrid_synth"/>
    <property type="match status" value="1"/>
</dbReference>
<dbReference type="PANTHER" id="PTHR11142:SF0">
    <property type="entry name" value="TRNA PSEUDOURIDINE SYNTHASE-LIKE 1"/>
    <property type="match status" value="1"/>
</dbReference>
<evidence type="ECO:0000259" key="8">
    <source>
        <dbReference type="Pfam" id="PF01416"/>
    </source>
</evidence>